<dbReference type="InterPro" id="IPR022689">
    <property type="entry name" value="Iron_dep_repressor"/>
</dbReference>
<evidence type="ECO:0000256" key="3">
    <source>
        <dbReference type="ARBA" id="ARBA00011738"/>
    </source>
</evidence>
<evidence type="ECO:0000313" key="11">
    <source>
        <dbReference type="EMBL" id="OAD91099.1"/>
    </source>
</evidence>
<protein>
    <recommendedName>
        <fullName evidence="4">Transcriptional regulator MntR</fullName>
    </recommendedName>
</protein>
<dbReference type="InterPro" id="IPR008988">
    <property type="entry name" value="Transcriptional_repressor_C"/>
</dbReference>
<comment type="caution">
    <text evidence="11">The sequence shown here is derived from an EMBL/GenBank/DDBJ whole genome shotgun (WGS) entry which is preliminary data.</text>
</comment>
<accession>A0A1A9LCL9</accession>
<evidence type="ECO:0000256" key="2">
    <source>
        <dbReference type="ARBA" id="ARBA00007871"/>
    </source>
</evidence>
<dbReference type="InterPro" id="IPR036388">
    <property type="entry name" value="WH-like_DNA-bd_sf"/>
</dbReference>
<evidence type="ECO:0000256" key="8">
    <source>
        <dbReference type="ARBA" id="ARBA00023163"/>
    </source>
</evidence>
<dbReference type="SUPFAM" id="SSF50037">
    <property type="entry name" value="C-terminal domain of transcriptional repressors"/>
    <property type="match status" value="1"/>
</dbReference>
<dbReference type="InterPro" id="IPR036421">
    <property type="entry name" value="Fe_dep_repressor_sf"/>
</dbReference>
<dbReference type="SMART" id="SM00899">
    <property type="entry name" value="FeoA"/>
    <property type="match status" value="1"/>
</dbReference>
<organism evidence="11 12">
    <name type="scientific">Aequorivita soesokkakensis</name>
    <dbReference type="NCBI Taxonomy" id="1385699"/>
    <lineage>
        <taxon>Bacteria</taxon>
        <taxon>Pseudomonadati</taxon>
        <taxon>Bacteroidota</taxon>
        <taxon>Flavobacteriia</taxon>
        <taxon>Flavobacteriales</taxon>
        <taxon>Flavobacteriaceae</taxon>
        <taxon>Aequorivita</taxon>
    </lineage>
</organism>
<dbReference type="InterPro" id="IPR007167">
    <property type="entry name" value="Fe-transptr_FeoA-like"/>
</dbReference>
<dbReference type="SUPFAM" id="SSF47979">
    <property type="entry name" value="Iron-dependent repressor protein, dimerization domain"/>
    <property type="match status" value="1"/>
</dbReference>
<dbReference type="Gene3D" id="1.10.60.10">
    <property type="entry name" value="Iron dependent repressor, metal binding and dimerisation domain"/>
    <property type="match status" value="1"/>
</dbReference>
<evidence type="ECO:0000313" key="12">
    <source>
        <dbReference type="Proteomes" id="UP000077552"/>
    </source>
</evidence>
<dbReference type="Pfam" id="PF04023">
    <property type="entry name" value="FeoA"/>
    <property type="match status" value="1"/>
</dbReference>
<dbReference type="PANTHER" id="PTHR33238">
    <property type="entry name" value="IRON (METAL) DEPENDENT REPRESSOR, DTXR FAMILY"/>
    <property type="match status" value="1"/>
</dbReference>
<dbReference type="STRING" id="1385699.A7A78_04615"/>
<dbReference type="RefSeq" id="WP_068762188.1">
    <property type="nucleotide sequence ID" value="NZ_LXIE01000023.1"/>
</dbReference>
<comment type="function">
    <text evidence="9">In the presence of manganese, represses expression of mntH and mntS. Up-regulates expression of mntP.</text>
</comment>
<dbReference type="Gene3D" id="2.30.30.90">
    <property type="match status" value="1"/>
</dbReference>
<keyword evidence="5" id="KW-0408">Iron</keyword>
<proteinExistence type="inferred from homology"/>
<dbReference type="GO" id="GO:0046914">
    <property type="term" value="F:transition metal ion binding"/>
    <property type="evidence" value="ECO:0007669"/>
    <property type="project" value="InterPro"/>
</dbReference>
<reference evidence="11 12" key="1">
    <citation type="submission" date="2016-05" db="EMBL/GenBank/DDBJ databases">
        <title>Genome sequencing of Vitellibacter soesokkakensis RSSK-12.</title>
        <authorList>
            <person name="Thevarajoo S."/>
            <person name="Selvaratnam C."/>
            <person name="Goh K.M."/>
            <person name="Chan K.-G."/>
            <person name="Chong C.S."/>
        </authorList>
    </citation>
    <scope>NUCLEOTIDE SEQUENCE [LARGE SCALE GENOMIC DNA]</scope>
    <source>
        <strain evidence="11 12">RSSK-12</strain>
    </source>
</reference>
<dbReference type="InterPro" id="IPR050536">
    <property type="entry name" value="DtxR_MntR_Metal-Reg"/>
</dbReference>
<evidence type="ECO:0000256" key="4">
    <source>
        <dbReference type="ARBA" id="ARBA00022386"/>
    </source>
</evidence>
<comment type="subunit">
    <text evidence="3">Homodimer.</text>
</comment>
<evidence type="ECO:0000256" key="7">
    <source>
        <dbReference type="ARBA" id="ARBA00023125"/>
    </source>
</evidence>
<dbReference type="Proteomes" id="UP000077552">
    <property type="component" value="Unassembled WGS sequence"/>
</dbReference>
<dbReference type="InterPro" id="IPR022687">
    <property type="entry name" value="HTH_DTXR"/>
</dbReference>
<evidence type="ECO:0000256" key="1">
    <source>
        <dbReference type="ARBA" id="ARBA00004496"/>
    </source>
</evidence>
<dbReference type="Pfam" id="PF01325">
    <property type="entry name" value="Fe_dep_repress"/>
    <property type="match status" value="1"/>
</dbReference>
<keyword evidence="7" id="KW-0238">DNA-binding</keyword>
<dbReference type="PROSITE" id="PS50944">
    <property type="entry name" value="HTH_DTXR"/>
    <property type="match status" value="1"/>
</dbReference>
<dbReference type="PANTHER" id="PTHR33238:SF7">
    <property type="entry name" value="IRON-DEPENDENT TRANSCRIPTIONAL REGULATOR"/>
    <property type="match status" value="1"/>
</dbReference>
<evidence type="ECO:0000256" key="6">
    <source>
        <dbReference type="ARBA" id="ARBA00023015"/>
    </source>
</evidence>
<dbReference type="GO" id="GO:0003677">
    <property type="term" value="F:DNA binding"/>
    <property type="evidence" value="ECO:0007669"/>
    <property type="project" value="UniProtKB-KW"/>
</dbReference>
<feature type="domain" description="HTH dtxR-type" evidence="10">
    <location>
        <begin position="1"/>
        <end position="64"/>
    </location>
</feature>
<dbReference type="Pfam" id="PF02742">
    <property type="entry name" value="Fe_dep_repr_C"/>
    <property type="match status" value="1"/>
</dbReference>
<sequence length="219" mass="25281">MFTLAEENYLKAIFHLEHDFHGEVSTNAIAESMETKPSSVTDMVQKLGEKKLLTYKRYKGVKLTAEGKKVATNVIRKHRLWEVFLVEKLNFHWDEVHEIAEQLEHIQSEELILRLDKFLGSPEFDPHGDPIPDKHGVLKRTEKKLLSEIDKNQKGVCVGVKESSPEFLQYLDKKKISIGTKITVLGKEFFDGSMIIQVGREQFFISHKIAENLYVQTQE</sequence>
<keyword evidence="6" id="KW-0805">Transcription regulation</keyword>
<keyword evidence="8" id="KW-0804">Transcription</keyword>
<evidence type="ECO:0000256" key="5">
    <source>
        <dbReference type="ARBA" id="ARBA00023004"/>
    </source>
</evidence>
<dbReference type="InterPro" id="IPR038157">
    <property type="entry name" value="FeoA_core_dom"/>
</dbReference>
<dbReference type="OrthoDB" id="9791355at2"/>
<gene>
    <name evidence="11" type="ORF">A7A78_04615</name>
</gene>
<dbReference type="GO" id="GO:0046983">
    <property type="term" value="F:protein dimerization activity"/>
    <property type="evidence" value="ECO:0007669"/>
    <property type="project" value="InterPro"/>
</dbReference>
<name>A0A1A9LCL9_9FLAO</name>
<comment type="similarity">
    <text evidence="2">Belongs to the DtxR/MntR family.</text>
</comment>
<dbReference type="GO" id="GO:0005737">
    <property type="term" value="C:cytoplasm"/>
    <property type="evidence" value="ECO:0007669"/>
    <property type="project" value="UniProtKB-SubCell"/>
</dbReference>
<dbReference type="GO" id="GO:0003700">
    <property type="term" value="F:DNA-binding transcription factor activity"/>
    <property type="evidence" value="ECO:0007669"/>
    <property type="project" value="InterPro"/>
</dbReference>
<dbReference type="InterPro" id="IPR001367">
    <property type="entry name" value="Fe_dep_repressor"/>
</dbReference>
<dbReference type="AlphaFoldDB" id="A0A1A9LCL9"/>
<evidence type="ECO:0000256" key="9">
    <source>
        <dbReference type="ARBA" id="ARBA00025185"/>
    </source>
</evidence>
<dbReference type="SUPFAM" id="SSF46785">
    <property type="entry name" value="Winged helix' DNA-binding domain"/>
    <property type="match status" value="1"/>
</dbReference>
<keyword evidence="12" id="KW-1185">Reference proteome</keyword>
<evidence type="ECO:0000259" key="10">
    <source>
        <dbReference type="PROSITE" id="PS50944"/>
    </source>
</evidence>
<dbReference type="SMART" id="SM00529">
    <property type="entry name" value="HTH_DTXR"/>
    <property type="match status" value="1"/>
</dbReference>
<dbReference type="InterPro" id="IPR036390">
    <property type="entry name" value="WH_DNA-bd_sf"/>
</dbReference>
<dbReference type="Gene3D" id="1.10.10.10">
    <property type="entry name" value="Winged helix-like DNA-binding domain superfamily/Winged helix DNA-binding domain"/>
    <property type="match status" value="1"/>
</dbReference>
<dbReference type="EMBL" id="LXIE01000023">
    <property type="protein sequence ID" value="OAD91099.1"/>
    <property type="molecule type" value="Genomic_DNA"/>
</dbReference>
<comment type="subcellular location">
    <subcellularLocation>
        <location evidence="1">Cytoplasm</location>
    </subcellularLocation>
</comment>